<organism evidence="1 2">
    <name type="scientific">Spirosoma sordidisoli</name>
    <dbReference type="NCBI Taxonomy" id="2502893"/>
    <lineage>
        <taxon>Bacteria</taxon>
        <taxon>Pseudomonadati</taxon>
        <taxon>Bacteroidota</taxon>
        <taxon>Cytophagia</taxon>
        <taxon>Cytophagales</taxon>
        <taxon>Cytophagaceae</taxon>
        <taxon>Spirosoma</taxon>
    </lineage>
</organism>
<proteinExistence type="predicted"/>
<name>A0A4Q2UL45_9BACT</name>
<evidence type="ECO:0000313" key="1">
    <source>
        <dbReference type="EMBL" id="RYC68215.1"/>
    </source>
</evidence>
<evidence type="ECO:0000313" key="2">
    <source>
        <dbReference type="Proteomes" id="UP000290407"/>
    </source>
</evidence>
<comment type="caution">
    <text evidence="1">The sequence shown here is derived from an EMBL/GenBank/DDBJ whole genome shotgun (WGS) entry which is preliminary data.</text>
</comment>
<dbReference type="RefSeq" id="WP_129604237.1">
    <property type="nucleotide sequence ID" value="NZ_SBLB01000006.1"/>
</dbReference>
<sequence length="154" mass="17566">MIQIINFLTQINIDGQPLKLPVKAEISWEMPTLISFDCSHCHSRQQFNFFEDGKEVALRTPDIPNKELAIGIAQAFQLDQILGGAELIYFKPPYKEASIAMLSLLKCDDCESQYIVCWAESGDYSRSPRILYLQGLARVEPLFSTVKNFFKKNN</sequence>
<accession>A0A4Q2UL45</accession>
<dbReference type="AlphaFoldDB" id="A0A4Q2UL45"/>
<keyword evidence="2" id="KW-1185">Reference proteome</keyword>
<dbReference type="EMBL" id="SBLB01000006">
    <property type="protein sequence ID" value="RYC68215.1"/>
    <property type="molecule type" value="Genomic_DNA"/>
</dbReference>
<protein>
    <submittedName>
        <fullName evidence="1">Uncharacterized protein</fullName>
    </submittedName>
</protein>
<gene>
    <name evidence="1" type="ORF">EQG79_22470</name>
</gene>
<reference evidence="1 2" key="1">
    <citation type="submission" date="2019-01" db="EMBL/GenBank/DDBJ databases">
        <title>Spirosoma flava sp. nov., a propanil-degrading bacterium isolated from herbicide-contaminated soil.</title>
        <authorList>
            <person name="Zhang L."/>
            <person name="Jiang J.-D."/>
        </authorList>
    </citation>
    <scope>NUCLEOTIDE SEQUENCE [LARGE SCALE GENOMIC DNA]</scope>
    <source>
        <strain evidence="1 2">TY50</strain>
    </source>
</reference>
<dbReference type="Proteomes" id="UP000290407">
    <property type="component" value="Unassembled WGS sequence"/>
</dbReference>